<name>A0A2S9DZL6_PSECE</name>
<dbReference type="InterPro" id="IPR056920">
    <property type="entry name" value="PRTase-CE"/>
</dbReference>
<dbReference type="EMBL" id="PCQE01000006">
    <property type="protein sequence ID" value="PRC08031.1"/>
    <property type="molecule type" value="Genomic_DNA"/>
</dbReference>
<comment type="caution">
    <text evidence="2">The sequence shown here is derived from an EMBL/GenBank/DDBJ whole genome shotgun (WGS) entry which is preliminary data.</text>
</comment>
<sequence length="453" mass="49919">MRPLLIISEARQANQISEVIRRYGHPQAISRFIRRIEVDLNLEVNPQHFHYEIMKVLQDQMPAGARQGYLICATHDIERELRLKGFLKTQQAEFQLYNAQELAKVFPAGGQAKPQLAKIIANCGLSIDAAALSIISNWTHSLIDINALTAWKGQFGRLGKLSWLADAILARVALMTAPELGEIFMNSPVMDAEIAAFNKDRRGAVKSGDILANLLNKRRPDLELLDSPADAIAKFPNGNVVVVEDGLWSGTELIGVFDSLLGRRAGREKTKPLDDPSLLKGVSLTLVFGMSTDYGEAMVRRYLQDEGLNNISIFSASPLELASPTLLTKIGDPAFPIDGLRANGPMAGDINPFLISSLSSALTPDQCENARLFCNSLGRQLWVNYLTQMKTLKDWDMWPDEKLDNCALGMHGLGLTHAFGHSVPKASLPLLWGSGPVQWGGKTIEWKPLFKNA</sequence>
<proteinExistence type="predicted"/>
<dbReference type="AlphaFoldDB" id="A0A2S9DZL6"/>
<protein>
    <recommendedName>
        <fullName evidence="1">PRTase-CE domain-containing protein</fullName>
    </recommendedName>
</protein>
<reference evidence="2 3" key="1">
    <citation type="submission" date="2017-09" db="EMBL/GenBank/DDBJ databases">
        <title>Genomic, metabolic, and phenotypic characteristics of bacterial isolates from the natural microbiome of the model nematode Caenorhabditis elegans.</title>
        <authorList>
            <person name="Zimmermann J."/>
            <person name="Obeng N."/>
            <person name="Yang W."/>
            <person name="Obeng O."/>
            <person name="Kissoyan K."/>
            <person name="Pees B."/>
            <person name="Dirksen P."/>
            <person name="Hoppner M."/>
            <person name="Franke A."/>
            <person name="Rosenstiel P."/>
            <person name="Leippe M."/>
            <person name="Dierking K."/>
            <person name="Kaleta C."/>
            <person name="Schulenburg H."/>
        </authorList>
    </citation>
    <scope>NUCLEOTIDE SEQUENCE [LARGE SCALE GENOMIC DNA]</scope>
    <source>
        <strain evidence="2 3">MYb184</strain>
    </source>
</reference>
<accession>A0A2S9DZL6</accession>
<dbReference type="RefSeq" id="WP_105228832.1">
    <property type="nucleotide sequence ID" value="NZ_PCQE01000006.1"/>
</dbReference>
<dbReference type="Proteomes" id="UP000239458">
    <property type="component" value="Unassembled WGS sequence"/>
</dbReference>
<evidence type="ECO:0000313" key="3">
    <source>
        <dbReference type="Proteomes" id="UP000239458"/>
    </source>
</evidence>
<gene>
    <name evidence="2" type="ORF">CQ006_05790</name>
</gene>
<dbReference type="Pfam" id="PF24390">
    <property type="entry name" value="PRTase-CE"/>
    <property type="match status" value="1"/>
</dbReference>
<organism evidence="2 3">
    <name type="scientific">Pseudomonas cedrina</name>
    <dbReference type="NCBI Taxonomy" id="651740"/>
    <lineage>
        <taxon>Bacteria</taxon>
        <taxon>Pseudomonadati</taxon>
        <taxon>Pseudomonadota</taxon>
        <taxon>Gammaproteobacteria</taxon>
        <taxon>Pseudomonadales</taxon>
        <taxon>Pseudomonadaceae</taxon>
        <taxon>Pseudomonas</taxon>
    </lineage>
</organism>
<evidence type="ECO:0000259" key="1">
    <source>
        <dbReference type="Pfam" id="PF24390"/>
    </source>
</evidence>
<feature type="domain" description="PRTase-CE" evidence="1">
    <location>
        <begin position="203"/>
        <end position="451"/>
    </location>
</feature>
<evidence type="ECO:0000313" key="2">
    <source>
        <dbReference type="EMBL" id="PRC08031.1"/>
    </source>
</evidence>